<dbReference type="Proteomes" id="UP001596230">
    <property type="component" value="Unassembled WGS sequence"/>
</dbReference>
<dbReference type="InterPro" id="IPR050428">
    <property type="entry name" value="TCS_sensor_his_kinase"/>
</dbReference>
<dbReference type="InterPro" id="IPR005467">
    <property type="entry name" value="His_kinase_dom"/>
</dbReference>
<dbReference type="EMBL" id="JBHSUB010000018">
    <property type="protein sequence ID" value="MFC6379395.1"/>
    <property type="molecule type" value="Genomic_DNA"/>
</dbReference>
<keyword evidence="4" id="KW-0597">Phosphoprotein</keyword>
<dbReference type="InterPro" id="IPR036097">
    <property type="entry name" value="HisK_dim/P_sf"/>
</dbReference>
<evidence type="ECO:0000256" key="8">
    <source>
        <dbReference type="ARBA" id="ARBA00022989"/>
    </source>
</evidence>
<dbReference type="PANTHER" id="PTHR45436:SF7">
    <property type="entry name" value="SENSOR PROTEIN BASS"/>
    <property type="match status" value="1"/>
</dbReference>
<name>A0ABW1W307_9GAMM</name>
<dbReference type="InterPro" id="IPR003661">
    <property type="entry name" value="HisK_dim/P_dom"/>
</dbReference>
<feature type="transmembrane region" description="Helical" evidence="11">
    <location>
        <begin position="14"/>
        <end position="34"/>
    </location>
</feature>
<comment type="subcellular location">
    <subcellularLocation>
        <location evidence="2">Membrane</location>
    </subcellularLocation>
</comment>
<evidence type="ECO:0000313" key="15">
    <source>
        <dbReference type="Proteomes" id="UP001596230"/>
    </source>
</evidence>
<dbReference type="EC" id="2.7.13.3" evidence="3"/>
<evidence type="ECO:0000256" key="3">
    <source>
        <dbReference type="ARBA" id="ARBA00012438"/>
    </source>
</evidence>
<dbReference type="SMART" id="SM00388">
    <property type="entry name" value="HisKA"/>
    <property type="match status" value="1"/>
</dbReference>
<evidence type="ECO:0000259" key="12">
    <source>
        <dbReference type="PROSITE" id="PS50109"/>
    </source>
</evidence>
<dbReference type="SUPFAM" id="SSF47384">
    <property type="entry name" value="Homodimeric domain of signal transducing histidine kinase"/>
    <property type="match status" value="1"/>
</dbReference>
<keyword evidence="7 14" id="KW-0418">Kinase</keyword>
<organism evidence="14 15">
    <name type="scientific">Tatumella terrea</name>
    <dbReference type="NCBI Taxonomy" id="419007"/>
    <lineage>
        <taxon>Bacteria</taxon>
        <taxon>Pseudomonadati</taxon>
        <taxon>Pseudomonadota</taxon>
        <taxon>Gammaproteobacteria</taxon>
        <taxon>Enterobacterales</taxon>
        <taxon>Erwiniaceae</taxon>
        <taxon>Tatumella</taxon>
    </lineage>
</organism>
<dbReference type="Gene3D" id="1.10.287.130">
    <property type="match status" value="1"/>
</dbReference>
<evidence type="ECO:0000256" key="2">
    <source>
        <dbReference type="ARBA" id="ARBA00004370"/>
    </source>
</evidence>
<keyword evidence="6 11" id="KW-0812">Transmembrane</keyword>
<evidence type="ECO:0000313" key="14">
    <source>
        <dbReference type="EMBL" id="MFC6379395.1"/>
    </source>
</evidence>
<dbReference type="InterPro" id="IPR003594">
    <property type="entry name" value="HATPase_dom"/>
</dbReference>
<feature type="transmembrane region" description="Helical" evidence="11">
    <location>
        <begin position="65"/>
        <end position="85"/>
    </location>
</feature>
<dbReference type="InterPro" id="IPR004358">
    <property type="entry name" value="Sig_transdc_His_kin-like_C"/>
</dbReference>
<dbReference type="CDD" id="cd00082">
    <property type="entry name" value="HisKA"/>
    <property type="match status" value="1"/>
</dbReference>
<evidence type="ECO:0000256" key="4">
    <source>
        <dbReference type="ARBA" id="ARBA00022553"/>
    </source>
</evidence>
<feature type="domain" description="HAMP" evidence="13">
    <location>
        <begin position="89"/>
        <end position="141"/>
    </location>
</feature>
<evidence type="ECO:0000256" key="6">
    <source>
        <dbReference type="ARBA" id="ARBA00022692"/>
    </source>
</evidence>
<dbReference type="Gene3D" id="3.30.565.10">
    <property type="entry name" value="Histidine kinase-like ATPase, C-terminal domain"/>
    <property type="match status" value="1"/>
</dbReference>
<keyword evidence="10 11" id="KW-0472">Membrane</keyword>
<keyword evidence="15" id="KW-1185">Reference proteome</keyword>
<dbReference type="Gene3D" id="6.10.340.10">
    <property type="match status" value="1"/>
</dbReference>
<gene>
    <name evidence="14" type="primary">pmrB</name>
    <name evidence="14" type="ORF">ACFP9W_15175</name>
</gene>
<dbReference type="InterPro" id="IPR036890">
    <property type="entry name" value="HATPase_C_sf"/>
</dbReference>
<dbReference type="PROSITE" id="PS50109">
    <property type="entry name" value="HIS_KIN"/>
    <property type="match status" value="1"/>
</dbReference>
<dbReference type="PRINTS" id="PR00344">
    <property type="entry name" value="BCTRLSENSOR"/>
</dbReference>
<evidence type="ECO:0000256" key="7">
    <source>
        <dbReference type="ARBA" id="ARBA00022777"/>
    </source>
</evidence>
<evidence type="ECO:0000259" key="13">
    <source>
        <dbReference type="PROSITE" id="PS50885"/>
    </source>
</evidence>
<keyword evidence="9" id="KW-0902">Two-component regulatory system</keyword>
<dbReference type="NCBIfam" id="NF008025">
    <property type="entry name" value="PRK10755.1"/>
    <property type="match status" value="1"/>
</dbReference>
<proteinExistence type="predicted"/>
<evidence type="ECO:0000256" key="9">
    <source>
        <dbReference type="ARBA" id="ARBA00023012"/>
    </source>
</evidence>
<dbReference type="InterPro" id="IPR003660">
    <property type="entry name" value="HAMP_dom"/>
</dbReference>
<comment type="caution">
    <text evidence="14">The sequence shown here is derived from an EMBL/GenBank/DDBJ whole genome shotgun (WGS) entry which is preliminary data.</text>
</comment>
<comment type="catalytic activity">
    <reaction evidence="1">
        <text>ATP + protein L-histidine = ADP + protein N-phospho-L-histidine.</text>
        <dbReference type="EC" id="2.7.13.3"/>
    </reaction>
</comment>
<keyword evidence="5 14" id="KW-0808">Transferase</keyword>
<sequence>MNISPKTTTLRRRLLITVGSILLFCQAISVLWLWHESKEQIDLLVKGVLNHQNEQWHVDKEIHEALASLAIPSVVMISLALVLCWQAVRRITQPLSDLCLQLEKRSGSSAGPLEFHSRITEIDAVTHAINDMVARLTDTLNRERLFTADVAHELRTPLAGLRLHLELMARQHKLDMSSLILRLDQMTSSVSQLLQLARISQSLTEGHDQPVLLRKTVIFPLRDSLLTMIKLRHQQLVLPDGDRDFSVQGDPTLLQLIVRNLTENAHRYSPEHSTLSISLQPAVTEEGKPGVELAVEDEGPGIDETRASELSRAFVRMDSRFGGSGLGLSIVSRICQLHHARFTLTNRTDRQGCRASVIYPLSGDTTA</sequence>
<dbReference type="RefSeq" id="WP_385953844.1">
    <property type="nucleotide sequence ID" value="NZ_JBHSUB010000018.1"/>
</dbReference>
<dbReference type="PANTHER" id="PTHR45436">
    <property type="entry name" value="SENSOR HISTIDINE KINASE YKOH"/>
    <property type="match status" value="1"/>
</dbReference>
<reference evidence="15" key="1">
    <citation type="journal article" date="2019" name="Int. J. Syst. Evol. Microbiol.">
        <title>The Global Catalogue of Microorganisms (GCM) 10K type strain sequencing project: providing services to taxonomists for standard genome sequencing and annotation.</title>
        <authorList>
            <consortium name="The Broad Institute Genomics Platform"/>
            <consortium name="The Broad Institute Genome Sequencing Center for Infectious Disease"/>
            <person name="Wu L."/>
            <person name="Ma J."/>
        </authorList>
    </citation>
    <scope>NUCLEOTIDE SEQUENCE [LARGE SCALE GENOMIC DNA]</scope>
    <source>
        <strain evidence="15">CGMCC 1.18518</strain>
    </source>
</reference>
<dbReference type="GO" id="GO:0004673">
    <property type="term" value="F:protein histidine kinase activity"/>
    <property type="evidence" value="ECO:0007669"/>
    <property type="project" value="UniProtKB-EC"/>
</dbReference>
<evidence type="ECO:0000256" key="10">
    <source>
        <dbReference type="ARBA" id="ARBA00023136"/>
    </source>
</evidence>
<dbReference type="Pfam" id="PF02518">
    <property type="entry name" value="HATPase_c"/>
    <property type="match status" value="1"/>
</dbReference>
<dbReference type="Pfam" id="PF00512">
    <property type="entry name" value="HisKA"/>
    <property type="match status" value="1"/>
</dbReference>
<dbReference type="SUPFAM" id="SSF55874">
    <property type="entry name" value="ATPase domain of HSP90 chaperone/DNA topoisomerase II/histidine kinase"/>
    <property type="match status" value="1"/>
</dbReference>
<evidence type="ECO:0000256" key="1">
    <source>
        <dbReference type="ARBA" id="ARBA00000085"/>
    </source>
</evidence>
<protein>
    <recommendedName>
        <fullName evidence="3">histidine kinase</fullName>
        <ecNumber evidence="3">2.7.13.3</ecNumber>
    </recommendedName>
</protein>
<dbReference type="PROSITE" id="PS50885">
    <property type="entry name" value="HAMP"/>
    <property type="match status" value="1"/>
</dbReference>
<feature type="domain" description="Histidine kinase" evidence="12">
    <location>
        <begin position="149"/>
        <end position="363"/>
    </location>
</feature>
<accession>A0ABW1W307</accession>
<dbReference type="SMART" id="SM00387">
    <property type="entry name" value="HATPase_c"/>
    <property type="match status" value="1"/>
</dbReference>
<keyword evidence="8 11" id="KW-1133">Transmembrane helix</keyword>
<evidence type="ECO:0000256" key="5">
    <source>
        <dbReference type="ARBA" id="ARBA00022679"/>
    </source>
</evidence>
<evidence type="ECO:0000256" key="11">
    <source>
        <dbReference type="SAM" id="Phobius"/>
    </source>
</evidence>